<organism evidence="1 2">
    <name type="scientific">Strongylus vulgaris</name>
    <name type="common">Blood worm</name>
    <dbReference type="NCBI Taxonomy" id="40348"/>
    <lineage>
        <taxon>Eukaryota</taxon>
        <taxon>Metazoa</taxon>
        <taxon>Ecdysozoa</taxon>
        <taxon>Nematoda</taxon>
        <taxon>Chromadorea</taxon>
        <taxon>Rhabditida</taxon>
        <taxon>Rhabditina</taxon>
        <taxon>Rhabditomorpha</taxon>
        <taxon>Strongyloidea</taxon>
        <taxon>Strongylidae</taxon>
        <taxon>Strongylus</taxon>
    </lineage>
</organism>
<proteinExistence type="predicted"/>
<gene>
    <name evidence="1" type="ORF">SVUK_LOCUS3646</name>
</gene>
<evidence type="ECO:0008006" key="3">
    <source>
        <dbReference type="Google" id="ProtNLM"/>
    </source>
</evidence>
<accession>A0A3P7KL56</accession>
<reference evidence="1 2" key="1">
    <citation type="submission" date="2018-11" db="EMBL/GenBank/DDBJ databases">
        <authorList>
            <consortium name="Pathogen Informatics"/>
        </authorList>
    </citation>
    <scope>NUCLEOTIDE SEQUENCE [LARGE SCALE GENOMIC DNA]</scope>
</reference>
<evidence type="ECO:0000313" key="2">
    <source>
        <dbReference type="Proteomes" id="UP000270094"/>
    </source>
</evidence>
<evidence type="ECO:0000313" key="1">
    <source>
        <dbReference type="EMBL" id="VDM68648.1"/>
    </source>
</evidence>
<dbReference type="AlphaFoldDB" id="A0A3P7KL56"/>
<keyword evidence="2" id="KW-1185">Reference proteome</keyword>
<name>A0A3P7KL56_STRVU</name>
<sequence length="66" mass="7881">MSSDISFQMPRVFLEHWGGRRTFSCEKCGTYLSNRQEVVSTRFSVWTMCPFPTWRLFYFVQLLFAA</sequence>
<dbReference type="OrthoDB" id="6407410at2759"/>
<protein>
    <recommendedName>
        <fullName evidence="3">Yippee domain-containing protein</fullName>
    </recommendedName>
</protein>
<dbReference type="EMBL" id="UYYB01009545">
    <property type="protein sequence ID" value="VDM68648.1"/>
    <property type="molecule type" value="Genomic_DNA"/>
</dbReference>
<dbReference type="Proteomes" id="UP000270094">
    <property type="component" value="Unassembled WGS sequence"/>
</dbReference>